<gene>
    <name evidence="1" type="ORF">SLS60_000253</name>
</gene>
<sequence>MKNVDSLVHTVSANELDPDDAVVSSESGCETLCSYNWLKDASGIIVPGTMNSMKGLESKLTISIGGPPQWDPRPLPYTLLKDTGYSSDDAKAAKLPRYPFEPAFRALATMNPILSLDDIDIVTRRNSLRKLLDFSAGKVQDPFRMDLHVVHNTLFISRKEGSAASMIYGAHNSGYGHSFETMFTKPQTGLDQSYSHHRLIRYPLGHLNCIVQFEVDAYYDDDQKRSGSLQPQDPADDVVAAMANLSTSSSQGSTFPSGATKVVHEGDFVDPSKLAELKVHSKSRRNPMTQMWFSRTPYLIEGKHVEGEVRSVRYTHVEAQYGTWEVNHQQALCKLVSLLELLKSIVSGTDDRNAILLCKEKRAPLTIFAAKNLGAVLPKDVMEKYWTLEG</sequence>
<keyword evidence="2" id="KW-1185">Reference proteome</keyword>
<dbReference type="Proteomes" id="UP001521785">
    <property type="component" value="Unassembled WGS sequence"/>
</dbReference>
<proteinExistence type="predicted"/>
<dbReference type="PANTHER" id="PTHR35179:SF1">
    <property type="entry name" value="INTEGRAL MEMBRANE PROTEIN"/>
    <property type="match status" value="1"/>
</dbReference>
<protein>
    <recommendedName>
        <fullName evidence="3">Geranylgeranyl pyrophosphate synthetase</fullName>
    </recommendedName>
</protein>
<organism evidence="1 2">
    <name type="scientific">Paraconiothyrium brasiliense</name>
    <dbReference type="NCBI Taxonomy" id="300254"/>
    <lineage>
        <taxon>Eukaryota</taxon>
        <taxon>Fungi</taxon>
        <taxon>Dikarya</taxon>
        <taxon>Ascomycota</taxon>
        <taxon>Pezizomycotina</taxon>
        <taxon>Dothideomycetes</taxon>
        <taxon>Pleosporomycetidae</taxon>
        <taxon>Pleosporales</taxon>
        <taxon>Massarineae</taxon>
        <taxon>Didymosphaeriaceae</taxon>
        <taxon>Paraconiothyrium</taxon>
    </lineage>
</organism>
<evidence type="ECO:0008006" key="3">
    <source>
        <dbReference type="Google" id="ProtNLM"/>
    </source>
</evidence>
<evidence type="ECO:0000313" key="1">
    <source>
        <dbReference type="EMBL" id="KAL1612030.1"/>
    </source>
</evidence>
<evidence type="ECO:0000313" key="2">
    <source>
        <dbReference type="Proteomes" id="UP001521785"/>
    </source>
</evidence>
<dbReference type="EMBL" id="JAKJXO020000001">
    <property type="protein sequence ID" value="KAL1612030.1"/>
    <property type="molecule type" value="Genomic_DNA"/>
</dbReference>
<dbReference type="PANTHER" id="PTHR35179">
    <property type="entry name" value="PROTEIN CBG02620"/>
    <property type="match status" value="1"/>
</dbReference>
<accession>A0ABR3S5S9</accession>
<comment type="caution">
    <text evidence="1">The sequence shown here is derived from an EMBL/GenBank/DDBJ whole genome shotgun (WGS) entry which is preliminary data.</text>
</comment>
<name>A0ABR3S5S9_9PLEO</name>
<reference evidence="1 2" key="1">
    <citation type="submission" date="2024-02" db="EMBL/GenBank/DDBJ databases">
        <title>De novo assembly and annotation of 12 fungi associated with fruit tree decline syndrome in Ontario, Canada.</title>
        <authorList>
            <person name="Sulman M."/>
            <person name="Ellouze W."/>
            <person name="Ilyukhin E."/>
        </authorList>
    </citation>
    <scope>NUCLEOTIDE SEQUENCE [LARGE SCALE GENOMIC DNA]</scope>
    <source>
        <strain evidence="1 2">M42-189</strain>
    </source>
</reference>